<organism evidence="4 5">
    <name type="scientific">Thalassotalea agarivorans</name>
    <name type="common">Thalassomonas agarivorans</name>
    <dbReference type="NCBI Taxonomy" id="349064"/>
    <lineage>
        <taxon>Bacteria</taxon>
        <taxon>Pseudomonadati</taxon>
        <taxon>Pseudomonadota</taxon>
        <taxon>Gammaproteobacteria</taxon>
        <taxon>Alteromonadales</taxon>
        <taxon>Colwelliaceae</taxon>
        <taxon>Thalassotalea</taxon>
    </lineage>
</organism>
<protein>
    <submittedName>
        <fullName evidence="4">CubicO group peptidase, beta-lactamase class C family</fullName>
    </submittedName>
</protein>
<dbReference type="InterPro" id="IPR012338">
    <property type="entry name" value="Beta-lactam/transpept-like"/>
</dbReference>
<sequence>MNKCLFSIALLWSFVSFAQDHQAQIDAAVEKAMATFNIPGVAIAIVKDDKIVVSKGYGVVEKGSKKAVTSDTIFGVASNTKAMTAALLANLVDQGKIKWSTPVIDILPEFQLYDPYVTREFQIIDLLQHNSGLGLGQGDLMIWPATSHDSRYVLSKLKYLQPKSSFRSAFAYNNLMFVTAGEVIARVSNKPWQEVIKEKIFEPLAMNSTYARYSDIDTANQQVASAHVPLNGELHVVGGNFLEDFEAAGAVGSTVTDMSQWIRLALNRGSLNGYQLFSETQSHKMWTQANPLAVSNTATERDGTQFNSYGLGWFIGDYQGYKLAHHSGGILGMVSKVVLVPEQNLGLVVLTNQQSGAAFNAIYREILEQYLALEDKDWVSYFAKRDKQGRDKEKARLAKVFHEKNQQSKPSLPLSKYAQLYQDQWYGDVEIVESKGSLEMRFKHTDLLVGKLEHFQYDTFIVRWYDRTLEADAFVTFSIDEKGDVESVKMKAVSYYTDFSFDFHNLQLTPK</sequence>
<feature type="chain" id="PRO_5011514676" evidence="1">
    <location>
        <begin position="19"/>
        <end position="511"/>
    </location>
</feature>
<dbReference type="PANTHER" id="PTHR46825">
    <property type="entry name" value="D-ALANYL-D-ALANINE-CARBOXYPEPTIDASE/ENDOPEPTIDASE AMPH"/>
    <property type="match status" value="1"/>
</dbReference>
<dbReference type="Proteomes" id="UP000199308">
    <property type="component" value="Unassembled WGS sequence"/>
</dbReference>
<dbReference type="Gene3D" id="2.40.128.600">
    <property type="match status" value="1"/>
</dbReference>
<gene>
    <name evidence="4" type="ORF">SAMN05660429_01165</name>
</gene>
<evidence type="ECO:0000259" key="2">
    <source>
        <dbReference type="Pfam" id="PF00144"/>
    </source>
</evidence>
<dbReference type="EMBL" id="FOHK01000005">
    <property type="protein sequence ID" value="SET17720.1"/>
    <property type="molecule type" value="Genomic_DNA"/>
</dbReference>
<dbReference type="SUPFAM" id="SSF56601">
    <property type="entry name" value="beta-lactamase/transpeptidase-like"/>
    <property type="match status" value="1"/>
</dbReference>
<accession>A0A1I0CDR4</accession>
<dbReference type="Pfam" id="PF00144">
    <property type="entry name" value="Beta-lactamase"/>
    <property type="match status" value="1"/>
</dbReference>
<dbReference type="Pfam" id="PF11954">
    <property type="entry name" value="DUF3471"/>
    <property type="match status" value="1"/>
</dbReference>
<evidence type="ECO:0000259" key="3">
    <source>
        <dbReference type="Pfam" id="PF11954"/>
    </source>
</evidence>
<dbReference type="AlphaFoldDB" id="A0A1I0CDR4"/>
<proteinExistence type="predicted"/>
<feature type="domain" description="Peptidase S12 Pab87-related C-terminal" evidence="3">
    <location>
        <begin position="404"/>
        <end position="509"/>
    </location>
</feature>
<dbReference type="STRING" id="349064.SAMN05660429_01165"/>
<dbReference type="InterPro" id="IPR050491">
    <property type="entry name" value="AmpC-like"/>
</dbReference>
<dbReference type="InterPro" id="IPR001466">
    <property type="entry name" value="Beta-lactam-related"/>
</dbReference>
<evidence type="ECO:0000313" key="5">
    <source>
        <dbReference type="Proteomes" id="UP000199308"/>
    </source>
</evidence>
<feature type="domain" description="Beta-lactamase-related" evidence="2">
    <location>
        <begin position="25"/>
        <end position="364"/>
    </location>
</feature>
<evidence type="ECO:0000256" key="1">
    <source>
        <dbReference type="SAM" id="SignalP"/>
    </source>
</evidence>
<keyword evidence="1" id="KW-0732">Signal</keyword>
<reference evidence="4 5" key="1">
    <citation type="submission" date="2016-10" db="EMBL/GenBank/DDBJ databases">
        <authorList>
            <person name="de Groot N.N."/>
        </authorList>
    </citation>
    <scope>NUCLEOTIDE SEQUENCE [LARGE SCALE GENOMIC DNA]</scope>
    <source>
        <strain evidence="4 5">DSM 19706</strain>
    </source>
</reference>
<name>A0A1I0CDR4_THASX</name>
<dbReference type="InterPro" id="IPR021860">
    <property type="entry name" value="Peptidase_S12_Pab87-rel_C"/>
</dbReference>
<evidence type="ECO:0000313" key="4">
    <source>
        <dbReference type="EMBL" id="SET17720.1"/>
    </source>
</evidence>
<feature type="signal peptide" evidence="1">
    <location>
        <begin position="1"/>
        <end position="18"/>
    </location>
</feature>
<keyword evidence="5" id="KW-1185">Reference proteome</keyword>
<dbReference type="Gene3D" id="3.40.710.10">
    <property type="entry name" value="DD-peptidase/beta-lactamase superfamily"/>
    <property type="match status" value="1"/>
</dbReference>
<dbReference type="PANTHER" id="PTHR46825:SF15">
    <property type="entry name" value="BETA-LACTAMASE-RELATED DOMAIN-CONTAINING PROTEIN"/>
    <property type="match status" value="1"/>
</dbReference>